<gene>
    <name evidence="1" type="ORF">GSBLH_T00003324001</name>
</gene>
<dbReference type="InParanoid" id="D8M6M8"/>
<reference evidence="1" key="1">
    <citation type="submission" date="2010-02" db="EMBL/GenBank/DDBJ databases">
        <title>Sequencing and annotation of the Blastocystis hominis genome.</title>
        <authorList>
            <person name="Wincker P."/>
        </authorList>
    </citation>
    <scope>NUCLEOTIDE SEQUENCE</scope>
    <source>
        <strain evidence="1">Singapore isolate B</strain>
    </source>
</reference>
<sequence length="72" mass="8108">MIRLHYLGLIVEGLFNASVPEDLMPSGSFYDSVKHTWVVKDTAMEIGSVLRVKVDRIHDNNDGMINLICSFV</sequence>
<dbReference type="OrthoDB" id="10250504at2759"/>
<dbReference type="Gene3D" id="2.40.50.1060">
    <property type="match status" value="1"/>
</dbReference>
<dbReference type="GeneID" id="24920428"/>
<evidence type="ECO:0000313" key="1">
    <source>
        <dbReference type="EMBL" id="CBK23446.2"/>
    </source>
</evidence>
<keyword evidence="2" id="KW-1185">Reference proteome</keyword>
<evidence type="ECO:0000313" key="2">
    <source>
        <dbReference type="Proteomes" id="UP000008312"/>
    </source>
</evidence>
<protein>
    <recommendedName>
        <fullName evidence="3">S1 motif domain-containing protein</fullName>
    </recommendedName>
</protein>
<organism evidence="1">
    <name type="scientific">Blastocystis hominis</name>
    <dbReference type="NCBI Taxonomy" id="12968"/>
    <lineage>
        <taxon>Eukaryota</taxon>
        <taxon>Sar</taxon>
        <taxon>Stramenopiles</taxon>
        <taxon>Bigyra</taxon>
        <taxon>Opalozoa</taxon>
        <taxon>Opalinata</taxon>
        <taxon>Blastocystidae</taxon>
        <taxon>Blastocystis</taxon>
    </lineage>
</organism>
<dbReference type="Proteomes" id="UP000008312">
    <property type="component" value="Unassembled WGS sequence"/>
</dbReference>
<dbReference type="EMBL" id="FN668661">
    <property type="protein sequence ID" value="CBK23446.2"/>
    <property type="molecule type" value="Genomic_DNA"/>
</dbReference>
<evidence type="ECO:0008006" key="3">
    <source>
        <dbReference type="Google" id="ProtNLM"/>
    </source>
</evidence>
<accession>D8M6M8</accession>
<dbReference type="RefSeq" id="XP_012897494.1">
    <property type="nucleotide sequence ID" value="XM_013042040.1"/>
</dbReference>
<name>D8M6M8_BLAHO</name>
<dbReference type="AlphaFoldDB" id="D8M6M8"/>
<proteinExistence type="predicted"/>